<dbReference type="Proteomes" id="UP001620520">
    <property type="component" value="Unassembled WGS sequence"/>
</dbReference>
<evidence type="ECO:0000313" key="1">
    <source>
        <dbReference type="EMBL" id="MFK4641351.1"/>
    </source>
</evidence>
<dbReference type="EMBL" id="JBIYEW010000003">
    <property type="protein sequence ID" value="MFK4641351.1"/>
    <property type="molecule type" value="Genomic_DNA"/>
</dbReference>
<organism evidence="1 2">
    <name type="scientific">Paenarthrobacter histidinolovorans</name>
    <dbReference type="NCBI Taxonomy" id="43664"/>
    <lineage>
        <taxon>Bacteria</taxon>
        <taxon>Bacillati</taxon>
        <taxon>Actinomycetota</taxon>
        <taxon>Actinomycetes</taxon>
        <taxon>Micrococcales</taxon>
        <taxon>Micrococcaceae</taxon>
        <taxon>Paenarthrobacter</taxon>
    </lineage>
</organism>
<sequence>MEQESQQILQREAFRNDPQSLQEVTTVVDASGNFTTTLRASGATGHAVTCAGTQADNAVRYPHYSKGAEGAISKTVIKCVGTGLPSVDLRVSGIISFAPSNSATNTDVVFQHRGAATATQTVMVNGPEVTWYVPEPSHSTVPSNAGRGTGFWRATSTWFFEVGGKMSTVGTQTVTIWKTI</sequence>
<gene>
    <name evidence="1" type="ORF">ABIA52_004240</name>
</gene>
<accession>A0ABW8NCN6</accession>
<name>A0ABW8NCN6_9MICC</name>
<evidence type="ECO:0000313" key="2">
    <source>
        <dbReference type="Proteomes" id="UP001620520"/>
    </source>
</evidence>
<protein>
    <submittedName>
        <fullName evidence="1">Uncharacterized protein</fullName>
    </submittedName>
</protein>
<keyword evidence="2" id="KW-1185">Reference proteome</keyword>
<proteinExistence type="predicted"/>
<comment type="caution">
    <text evidence="1">The sequence shown here is derived from an EMBL/GenBank/DDBJ whole genome shotgun (WGS) entry which is preliminary data.</text>
</comment>
<reference evidence="1 2" key="1">
    <citation type="submission" date="2024-10" db="EMBL/GenBank/DDBJ databases">
        <title>Novel secondary metabolite-producing bacteria for plant disease control.</title>
        <authorList>
            <person name="Chevrette M."/>
        </authorList>
    </citation>
    <scope>NUCLEOTIDE SEQUENCE [LARGE SCALE GENOMIC DNA]</scope>
    <source>
        <strain evidence="1 2">J30 TE3557</strain>
    </source>
</reference>